<dbReference type="Proteomes" id="UP000051952">
    <property type="component" value="Unassembled WGS sequence"/>
</dbReference>
<accession>A0A0S4J5E2</accession>
<protein>
    <recommendedName>
        <fullName evidence="2">F-box domain-containing protein</fullName>
    </recommendedName>
</protein>
<organism evidence="3 4">
    <name type="scientific">Bodo saltans</name>
    <name type="common">Flagellated protozoan</name>
    <dbReference type="NCBI Taxonomy" id="75058"/>
    <lineage>
        <taxon>Eukaryota</taxon>
        <taxon>Discoba</taxon>
        <taxon>Euglenozoa</taxon>
        <taxon>Kinetoplastea</taxon>
        <taxon>Metakinetoplastina</taxon>
        <taxon>Eubodonida</taxon>
        <taxon>Bodonidae</taxon>
        <taxon>Bodo</taxon>
    </lineage>
</organism>
<evidence type="ECO:0000313" key="4">
    <source>
        <dbReference type="Proteomes" id="UP000051952"/>
    </source>
</evidence>
<dbReference type="InterPro" id="IPR036047">
    <property type="entry name" value="F-box-like_dom_sf"/>
</dbReference>
<dbReference type="CDD" id="cd09917">
    <property type="entry name" value="F-box_SF"/>
    <property type="match status" value="1"/>
</dbReference>
<dbReference type="Pfam" id="PF00646">
    <property type="entry name" value="F-box"/>
    <property type="match status" value="1"/>
</dbReference>
<dbReference type="SUPFAM" id="SSF81383">
    <property type="entry name" value="F-box domain"/>
    <property type="match status" value="1"/>
</dbReference>
<dbReference type="InterPro" id="IPR001810">
    <property type="entry name" value="F-box_dom"/>
</dbReference>
<dbReference type="Gene3D" id="1.20.1280.50">
    <property type="match status" value="1"/>
</dbReference>
<feature type="compositionally biased region" description="Low complexity" evidence="1">
    <location>
        <begin position="126"/>
        <end position="138"/>
    </location>
</feature>
<keyword evidence="4" id="KW-1185">Reference proteome</keyword>
<evidence type="ECO:0000313" key="3">
    <source>
        <dbReference type="EMBL" id="CUG29510.1"/>
    </source>
</evidence>
<dbReference type="EMBL" id="CYKH01000738">
    <property type="protein sequence ID" value="CUG29510.1"/>
    <property type="molecule type" value="Genomic_DNA"/>
</dbReference>
<feature type="region of interest" description="Disordered" evidence="1">
    <location>
        <begin position="126"/>
        <end position="145"/>
    </location>
</feature>
<evidence type="ECO:0000259" key="2">
    <source>
        <dbReference type="Pfam" id="PF00646"/>
    </source>
</evidence>
<evidence type="ECO:0000256" key="1">
    <source>
        <dbReference type="SAM" id="MobiDB-lite"/>
    </source>
</evidence>
<sequence length="670" mass="75051">METSDQIQELEWPVDVVVNVFSYLYPRDQWSLRCVSRSWRSAVDHLQHAFYPFAILQEDHPTIIGTFCFSTQEVLFVTTGQSLQVVVTQGKSRQVSLPNLAAIGQEISDALAHVVPNFVEPTASSSAAGEASAAAETSPRTIHRHGRYQRVLPEDLVEAHHHHHEVGASSFFFLFSDTVIPQREISVLKESLRDPNNSSGSLRIITAHLPTPDDSEYYRSMPTLELPLTTDDDAERQDRESGEGGAGGHERSYYLRQLEQYHEWESTTNTKRKKMYKPGTVWFDVDDGLFSRVVETFSTSGALHFAIASKNPAPLQWWVHKRIMTTVSITSSTHRTKRAFDDRAATEVVNEVEHYNAYYGNGAVLFTHSDALAAFGQPDGSSSGFQDPVVRQYRRRNEADDERTPPSCSFVPWRGLPNYSSLVEIVFPLSTSYDSSYLEVQTSFLRQVSNSVILVTNGNTHYSNSNRNTRTGATQNNALPASALFVRRYPNAKLHLGEAPSGEEAVIEANIVGSTLPSYHYAVSSNSARLYIADNTFFAEAYDDDFLLPTEFLQKIWSVGVPRDTTAEDSAHTIHGRPLTAPWILWGAEGTYSTPYSTPHVEPSESCVWVHVFEGSKRWCVYNDITQQWESFIQPEGSTVFMGKGIWHAVINTATPTFAIARNYIPKADS</sequence>
<feature type="region of interest" description="Disordered" evidence="1">
    <location>
        <begin position="225"/>
        <end position="250"/>
    </location>
</feature>
<gene>
    <name evidence="3" type="ORF">BSAL_77105</name>
</gene>
<dbReference type="VEuPathDB" id="TriTrypDB:BSAL_77105"/>
<dbReference type="Gene3D" id="2.60.120.650">
    <property type="entry name" value="Cupin"/>
    <property type="match status" value="1"/>
</dbReference>
<reference evidence="4" key="1">
    <citation type="submission" date="2015-09" db="EMBL/GenBank/DDBJ databases">
        <authorList>
            <consortium name="Pathogen Informatics"/>
        </authorList>
    </citation>
    <scope>NUCLEOTIDE SEQUENCE [LARGE SCALE GENOMIC DNA]</scope>
    <source>
        <strain evidence="4">Lake Konstanz</strain>
    </source>
</reference>
<dbReference type="SUPFAM" id="SSF51197">
    <property type="entry name" value="Clavaminate synthase-like"/>
    <property type="match status" value="1"/>
</dbReference>
<feature type="domain" description="F-box" evidence="2">
    <location>
        <begin position="12"/>
        <end position="46"/>
    </location>
</feature>
<feature type="compositionally biased region" description="Basic and acidic residues" evidence="1">
    <location>
        <begin position="236"/>
        <end position="250"/>
    </location>
</feature>
<name>A0A0S4J5E2_BODSA</name>
<dbReference type="AlphaFoldDB" id="A0A0S4J5E2"/>
<proteinExistence type="predicted"/>